<dbReference type="NCBIfam" id="TIGR01484">
    <property type="entry name" value="HAD-SF-IIB"/>
    <property type="match status" value="1"/>
</dbReference>
<dbReference type="AlphaFoldDB" id="A0A2W7ID46"/>
<proteinExistence type="inferred from homology"/>
<evidence type="ECO:0000256" key="4">
    <source>
        <dbReference type="RuleBase" id="RU361117"/>
    </source>
</evidence>
<evidence type="ECO:0000256" key="2">
    <source>
        <dbReference type="ARBA" id="ARBA00008770"/>
    </source>
</evidence>
<dbReference type="Gene3D" id="3.30.70.1020">
    <property type="entry name" value="Trehalose-6-phosphate phosphatase related protein, domain 2"/>
    <property type="match status" value="1"/>
</dbReference>
<comment type="caution">
    <text evidence="5">The sequence shown here is derived from an EMBL/GenBank/DDBJ whole genome shotgun (WGS) entry which is preliminary data.</text>
</comment>
<dbReference type="PANTHER" id="PTHR43768">
    <property type="entry name" value="TREHALOSE 6-PHOSPHATE PHOSPHATASE"/>
    <property type="match status" value="1"/>
</dbReference>
<dbReference type="SUPFAM" id="SSF56784">
    <property type="entry name" value="HAD-like"/>
    <property type="match status" value="1"/>
</dbReference>
<dbReference type="GO" id="GO:0005992">
    <property type="term" value="P:trehalose biosynthetic process"/>
    <property type="evidence" value="ECO:0007669"/>
    <property type="project" value="UniProtKB-UniPathway"/>
</dbReference>
<comment type="function">
    <text evidence="4">Removes the phosphate from trehalose 6-phosphate to produce free trehalose.</text>
</comment>
<keyword evidence="3 4" id="KW-0378">Hydrolase</keyword>
<dbReference type="Pfam" id="PF02358">
    <property type="entry name" value="Trehalose_PPase"/>
    <property type="match status" value="1"/>
</dbReference>
<dbReference type="GO" id="GO:0004805">
    <property type="term" value="F:trehalose-phosphatase activity"/>
    <property type="evidence" value="ECO:0007669"/>
    <property type="project" value="UniProtKB-EC"/>
</dbReference>
<comment type="pathway">
    <text evidence="1 4">Glycan biosynthesis; trehalose biosynthesis.</text>
</comment>
<dbReference type="PANTHER" id="PTHR43768:SF3">
    <property type="entry name" value="TREHALOSE 6-PHOSPHATE PHOSPHATASE"/>
    <property type="match status" value="1"/>
</dbReference>
<dbReference type="NCBIfam" id="TIGR00685">
    <property type="entry name" value="T6PP"/>
    <property type="match status" value="1"/>
</dbReference>
<dbReference type="InterPro" id="IPR036412">
    <property type="entry name" value="HAD-like_sf"/>
</dbReference>
<name>A0A2W7ID46_9PROT</name>
<dbReference type="InterPro" id="IPR003337">
    <property type="entry name" value="Trehalose_PPase"/>
</dbReference>
<evidence type="ECO:0000256" key="3">
    <source>
        <dbReference type="ARBA" id="ARBA00022801"/>
    </source>
</evidence>
<keyword evidence="6" id="KW-1185">Reference proteome</keyword>
<dbReference type="EMBL" id="QKYU01000013">
    <property type="protein sequence ID" value="PZW44886.1"/>
    <property type="molecule type" value="Genomic_DNA"/>
</dbReference>
<evidence type="ECO:0000313" key="5">
    <source>
        <dbReference type="EMBL" id="PZW44886.1"/>
    </source>
</evidence>
<comment type="similarity">
    <text evidence="2 4">Belongs to the trehalose phosphatase family.</text>
</comment>
<protein>
    <recommendedName>
        <fullName evidence="4">Trehalose 6-phosphate phosphatase</fullName>
        <ecNumber evidence="4">3.1.3.12</ecNumber>
    </recommendedName>
</protein>
<organism evidence="5 6">
    <name type="scientific">Humitalea rosea</name>
    <dbReference type="NCBI Taxonomy" id="990373"/>
    <lineage>
        <taxon>Bacteria</taxon>
        <taxon>Pseudomonadati</taxon>
        <taxon>Pseudomonadota</taxon>
        <taxon>Alphaproteobacteria</taxon>
        <taxon>Acetobacterales</taxon>
        <taxon>Roseomonadaceae</taxon>
        <taxon>Humitalea</taxon>
    </lineage>
</organism>
<dbReference type="InterPro" id="IPR006379">
    <property type="entry name" value="HAD-SF_hydro_IIB"/>
</dbReference>
<evidence type="ECO:0000313" key="6">
    <source>
        <dbReference type="Proteomes" id="UP000249688"/>
    </source>
</evidence>
<dbReference type="OrthoDB" id="9814913at2"/>
<dbReference type="GO" id="GO:0046872">
    <property type="term" value="F:metal ion binding"/>
    <property type="evidence" value="ECO:0007669"/>
    <property type="project" value="UniProtKB-KW"/>
</dbReference>
<comment type="cofactor">
    <cofactor evidence="4">
        <name>Mg(2+)</name>
        <dbReference type="ChEBI" id="CHEBI:18420"/>
    </cofactor>
</comment>
<evidence type="ECO:0000256" key="1">
    <source>
        <dbReference type="ARBA" id="ARBA00005199"/>
    </source>
</evidence>
<gene>
    <name evidence="5" type="ORF">C8P66_11353</name>
</gene>
<dbReference type="UniPathway" id="UPA00299"/>
<dbReference type="Proteomes" id="UP000249688">
    <property type="component" value="Unassembled WGS sequence"/>
</dbReference>
<dbReference type="InterPro" id="IPR023214">
    <property type="entry name" value="HAD_sf"/>
</dbReference>
<dbReference type="RefSeq" id="WP_111398604.1">
    <property type="nucleotide sequence ID" value="NZ_QKYU01000013.1"/>
</dbReference>
<dbReference type="Gene3D" id="3.40.50.1000">
    <property type="entry name" value="HAD superfamily/HAD-like"/>
    <property type="match status" value="1"/>
</dbReference>
<sequence>MILTDIPSPREIARNGALFLDFDGTLVDIAPTPESVHVPASLPGLLIRVAARLEGALAILTGRPLAVVDAFLAPARFAAGTEHGSFLRHTPDATPIATTGTEVPQAWRDQADRLRARFPAAQVEHKQAGFAVHFRANPEAGPPIEIALAALVETDPRFALLPARMAWEVKPRGADKGTALEALMRAAPFLGRRPMMIGDDVTDEDAMAAARRAGGWGLRLQDTFGDPAALHVWLAAIAEACPNNAMPQ</sequence>
<dbReference type="InterPro" id="IPR044651">
    <property type="entry name" value="OTSB-like"/>
</dbReference>
<keyword evidence="4" id="KW-0479">Metal-binding</keyword>
<keyword evidence="4" id="KW-0460">Magnesium</keyword>
<dbReference type="EC" id="3.1.3.12" evidence="4"/>
<reference evidence="5 6" key="1">
    <citation type="submission" date="2018-06" db="EMBL/GenBank/DDBJ databases">
        <title>Genomic Encyclopedia of Archaeal and Bacterial Type Strains, Phase II (KMG-II): from individual species to whole genera.</title>
        <authorList>
            <person name="Goeker M."/>
        </authorList>
    </citation>
    <scope>NUCLEOTIDE SEQUENCE [LARGE SCALE GENOMIC DNA]</scope>
    <source>
        <strain evidence="5 6">DSM 24525</strain>
    </source>
</reference>
<accession>A0A2W7ID46</accession>
<comment type="catalytic activity">
    <reaction evidence="4">
        <text>alpha,alpha-trehalose 6-phosphate + H2O = alpha,alpha-trehalose + phosphate</text>
        <dbReference type="Rhea" id="RHEA:23420"/>
        <dbReference type="ChEBI" id="CHEBI:15377"/>
        <dbReference type="ChEBI" id="CHEBI:16551"/>
        <dbReference type="ChEBI" id="CHEBI:43474"/>
        <dbReference type="ChEBI" id="CHEBI:58429"/>
        <dbReference type="EC" id="3.1.3.12"/>
    </reaction>
</comment>